<dbReference type="PATRIC" id="fig|442.7.peg.31"/>
<gene>
    <name evidence="1" type="ORF">AD929_15625</name>
</gene>
<evidence type="ECO:0000313" key="2">
    <source>
        <dbReference type="Proteomes" id="UP000075573"/>
    </source>
</evidence>
<dbReference type="Proteomes" id="UP000075573">
    <property type="component" value="Unassembled WGS sequence"/>
</dbReference>
<sequence length="296" mass="29083">MSLTSIEAAIGAVGRLSSAAPVVIGSVTLTGAEVPDSLRVGGQQRLVIHQLLGGSRVVDATGNDPARLTLSGRFLGVNALSRAQALEALRVAGKAITFSGAGLSAQVKIAEYWYDYTLKGAVIPYSIQLERSSVTTASSTSTSALSSLIGSDAADALTSVSDAVSSVTSTIDDFSSEIGTVVGQITPLATLVGAGGGLADVNDALSGVSGITGAVTNLAAAPSSVASLASSFTSATTTLSTVASQAGANLSAITFDGAGSLTTLAQNARIASTSVDGLASVTRAATNTQIAAGTLS</sequence>
<proteinExistence type="predicted"/>
<organism evidence="1 2">
    <name type="scientific">Gluconobacter potus</name>
    <dbReference type="NCBI Taxonomy" id="2724927"/>
    <lineage>
        <taxon>Bacteria</taxon>
        <taxon>Pseudomonadati</taxon>
        <taxon>Pseudomonadota</taxon>
        <taxon>Alphaproteobacteria</taxon>
        <taxon>Acetobacterales</taxon>
        <taxon>Acetobacteraceae</taxon>
        <taxon>Gluconobacter</taxon>
    </lineage>
</organism>
<name>A0A149QPI7_9PROT</name>
<dbReference type="AlphaFoldDB" id="A0A149QPI7"/>
<dbReference type="RefSeq" id="WP_062497850.1">
    <property type="nucleotide sequence ID" value="NZ_LHZB01000121.1"/>
</dbReference>
<dbReference type="EMBL" id="LHZB01000121">
    <property type="protein sequence ID" value="KXU99227.1"/>
    <property type="molecule type" value="Genomic_DNA"/>
</dbReference>
<accession>A0A149QPI7</accession>
<evidence type="ECO:0000313" key="1">
    <source>
        <dbReference type="EMBL" id="KXU99227.1"/>
    </source>
</evidence>
<reference evidence="1 2" key="1">
    <citation type="submission" date="2015-06" db="EMBL/GenBank/DDBJ databases">
        <title>Improved classification and identification of acetic acid bacteria using matrix-assisted laser desorption/ionization time-of-flight mass spectrometry; Gluconobacter nephelii and Gluconobacter uchimurae are later heterotypic synonyms of Gluconobacter japonicus and Gluconobacter oxydans, respectively.</title>
        <authorList>
            <person name="Li L."/>
            <person name="Cleenwerck I."/>
            <person name="De Vuyst L."/>
            <person name="Vandamme P."/>
        </authorList>
    </citation>
    <scope>NUCLEOTIDE SEQUENCE [LARGE SCALE GENOMIC DNA]</scope>
    <source>
        <strain evidence="1 2">LMG 1764</strain>
    </source>
</reference>
<comment type="caution">
    <text evidence="1">The sequence shown here is derived from an EMBL/GenBank/DDBJ whole genome shotgun (WGS) entry which is preliminary data.</text>
</comment>
<evidence type="ECO:0008006" key="3">
    <source>
        <dbReference type="Google" id="ProtNLM"/>
    </source>
</evidence>
<protein>
    <recommendedName>
        <fullName evidence="3">Phage protein</fullName>
    </recommendedName>
</protein>